<comment type="caution">
    <text evidence="4">The sequence shown here is derived from an EMBL/GenBank/DDBJ whole genome shotgun (WGS) entry which is preliminary data.</text>
</comment>
<reference evidence="5" key="1">
    <citation type="journal article" date="2019" name="Int. J. Syst. Evol. Microbiol.">
        <title>The Global Catalogue of Microorganisms (GCM) 10K type strain sequencing project: providing services to taxonomists for standard genome sequencing and annotation.</title>
        <authorList>
            <consortium name="The Broad Institute Genomics Platform"/>
            <consortium name="The Broad Institute Genome Sequencing Center for Infectious Disease"/>
            <person name="Wu L."/>
            <person name="Ma J."/>
        </authorList>
    </citation>
    <scope>NUCLEOTIDE SEQUENCE [LARGE SCALE GENOMIC DNA]</scope>
    <source>
        <strain evidence="5">JCM 4147</strain>
    </source>
</reference>
<dbReference type="Pfam" id="PF00440">
    <property type="entry name" value="TetR_N"/>
    <property type="match status" value="1"/>
</dbReference>
<proteinExistence type="predicted"/>
<protein>
    <submittedName>
        <fullName evidence="4">TetR/AcrR family transcriptional regulator</fullName>
    </submittedName>
</protein>
<feature type="DNA-binding region" description="H-T-H motif" evidence="2">
    <location>
        <begin position="32"/>
        <end position="51"/>
    </location>
</feature>
<sequence>MSPKQQRGEATAEQVLDSALAIYAASGESGLTVGAITRASGVSAGSVYHHFGSLQGVHNALALRCLGRLLDELVAELRRTTDARSGVQAIVRTYLAFVQARPDEARLLHSATADHESMAQAGRIRDSQEARLTPFALWVRGRREAGELTSLPAPVIEALVLGPVTAVARRWLSAGDVDMEEAARTLPDHIWRSISP</sequence>
<dbReference type="InterPro" id="IPR001647">
    <property type="entry name" value="HTH_TetR"/>
</dbReference>
<keyword evidence="1 2" id="KW-0238">DNA-binding</keyword>
<dbReference type="PANTHER" id="PTHR30055">
    <property type="entry name" value="HTH-TYPE TRANSCRIPTIONAL REGULATOR RUTR"/>
    <property type="match status" value="1"/>
</dbReference>
<gene>
    <name evidence="4" type="ORF">ACFP1B_28810</name>
</gene>
<evidence type="ECO:0000313" key="4">
    <source>
        <dbReference type="EMBL" id="MFC5917398.1"/>
    </source>
</evidence>
<dbReference type="Proteomes" id="UP001596200">
    <property type="component" value="Unassembled WGS sequence"/>
</dbReference>
<dbReference type="PROSITE" id="PS50977">
    <property type="entry name" value="HTH_TETR_2"/>
    <property type="match status" value="1"/>
</dbReference>
<dbReference type="EMBL" id="JBHSPU010000026">
    <property type="protein sequence ID" value="MFC5917398.1"/>
    <property type="molecule type" value="Genomic_DNA"/>
</dbReference>
<feature type="domain" description="HTH tetR-type" evidence="3">
    <location>
        <begin position="9"/>
        <end position="69"/>
    </location>
</feature>
<organism evidence="4 5">
    <name type="scientific">Streptomyces pulveraceus</name>
    <dbReference type="NCBI Taxonomy" id="68258"/>
    <lineage>
        <taxon>Bacteria</taxon>
        <taxon>Bacillati</taxon>
        <taxon>Actinomycetota</taxon>
        <taxon>Actinomycetes</taxon>
        <taxon>Kitasatosporales</taxon>
        <taxon>Streptomycetaceae</taxon>
        <taxon>Streptomyces</taxon>
    </lineage>
</organism>
<dbReference type="PRINTS" id="PR00455">
    <property type="entry name" value="HTHTETR"/>
</dbReference>
<evidence type="ECO:0000256" key="1">
    <source>
        <dbReference type="ARBA" id="ARBA00023125"/>
    </source>
</evidence>
<name>A0ABW1GTG0_9ACTN</name>
<evidence type="ECO:0000313" key="5">
    <source>
        <dbReference type="Proteomes" id="UP001596200"/>
    </source>
</evidence>
<dbReference type="RefSeq" id="WP_344507459.1">
    <property type="nucleotide sequence ID" value="NZ_BAAATU010000001.1"/>
</dbReference>
<dbReference type="InterPro" id="IPR009057">
    <property type="entry name" value="Homeodomain-like_sf"/>
</dbReference>
<dbReference type="InterPro" id="IPR036271">
    <property type="entry name" value="Tet_transcr_reg_TetR-rel_C_sf"/>
</dbReference>
<dbReference type="SUPFAM" id="SSF46689">
    <property type="entry name" value="Homeodomain-like"/>
    <property type="match status" value="1"/>
</dbReference>
<keyword evidence="5" id="KW-1185">Reference proteome</keyword>
<dbReference type="Gene3D" id="1.10.357.10">
    <property type="entry name" value="Tetracycline Repressor, domain 2"/>
    <property type="match status" value="1"/>
</dbReference>
<dbReference type="InterPro" id="IPR050109">
    <property type="entry name" value="HTH-type_TetR-like_transc_reg"/>
</dbReference>
<dbReference type="PANTHER" id="PTHR30055:SF187">
    <property type="entry name" value="TRANSCRIPTIONAL REGULATORY PROTEIN"/>
    <property type="match status" value="1"/>
</dbReference>
<evidence type="ECO:0000256" key="2">
    <source>
        <dbReference type="PROSITE-ProRule" id="PRU00335"/>
    </source>
</evidence>
<dbReference type="SUPFAM" id="SSF48498">
    <property type="entry name" value="Tetracyclin repressor-like, C-terminal domain"/>
    <property type="match status" value="1"/>
</dbReference>
<accession>A0ABW1GTG0</accession>
<evidence type="ECO:0000259" key="3">
    <source>
        <dbReference type="PROSITE" id="PS50977"/>
    </source>
</evidence>